<evidence type="ECO:0000256" key="1">
    <source>
        <dbReference type="ARBA" id="ARBA00001070"/>
    </source>
</evidence>
<comment type="caution">
    <text evidence="8">The sequence shown here is derived from an EMBL/GenBank/DDBJ whole genome shotgun (WGS) entry which is preliminary data.</text>
</comment>
<gene>
    <name evidence="8" type="ORF">E1288_30030</name>
</gene>
<dbReference type="SUPFAM" id="SSF50993">
    <property type="entry name" value="Peptidase/esterase 'gauge' domain"/>
    <property type="match status" value="1"/>
</dbReference>
<keyword evidence="5" id="KW-0720">Serine protease</keyword>
<accession>A0A4R4YCC6</accession>
<dbReference type="Proteomes" id="UP000294947">
    <property type="component" value="Unassembled WGS sequence"/>
</dbReference>
<evidence type="ECO:0000313" key="8">
    <source>
        <dbReference type="EMBL" id="TDD42318.1"/>
    </source>
</evidence>
<dbReference type="Pfam" id="PF02897">
    <property type="entry name" value="Peptidase_S9_N"/>
    <property type="match status" value="1"/>
</dbReference>
<keyword evidence="3" id="KW-0645">Protease</keyword>
<dbReference type="Gene3D" id="3.40.50.1820">
    <property type="entry name" value="alpha/beta hydrolase"/>
    <property type="match status" value="1"/>
</dbReference>
<dbReference type="GO" id="GO:0004252">
    <property type="term" value="F:serine-type endopeptidase activity"/>
    <property type="evidence" value="ECO:0007669"/>
    <property type="project" value="UniProtKB-EC"/>
</dbReference>
<evidence type="ECO:0000256" key="2">
    <source>
        <dbReference type="ARBA" id="ARBA00011897"/>
    </source>
</evidence>
<dbReference type="InterPro" id="IPR051167">
    <property type="entry name" value="Prolyl_oligopep/macrocyclase"/>
</dbReference>
<dbReference type="InterPro" id="IPR002470">
    <property type="entry name" value="Peptidase_S9A"/>
</dbReference>
<dbReference type="InterPro" id="IPR001375">
    <property type="entry name" value="Peptidase_S9_cat"/>
</dbReference>
<dbReference type="Pfam" id="PF00326">
    <property type="entry name" value="Peptidase_S9"/>
    <property type="match status" value="1"/>
</dbReference>
<feature type="domain" description="Peptidase S9A N-terminal" evidence="7">
    <location>
        <begin position="9"/>
        <end position="366"/>
    </location>
</feature>
<dbReference type="PANTHER" id="PTHR42881">
    <property type="entry name" value="PROLYL ENDOPEPTIDASE"/>
    <property type="match status" value="1"/>
</dbReference>
<dbReference type="Gene3D" id="2.130.10.120">
    <property type="entry name" value="Prolyl oligopeptidase, N-terminal domain"/>
    <property type="match status" value="1"/>
</dbReference>
<reference evidence="8 9" key="1">
    <citation type="submission" date="2019-03" db="EMBL/GenBank/DDBJ databases">
        <title>Draft genome sequences of novel Actinobacteria.</title>
        <authorList>
            <person name="Sahin N."/>
            <person name="Ay H."/>
            <person name="Saygin H."/>
        </authorList>
    </citation>
    <scope>NUCLEOTIDE SEQUENCE [LARGE SCALE GENOMIC DNA]</scope>
    <source>
        <strain evidence="8 9">7K502</strain>
    </source>
</reference>
<dbReference type="GO" id="GO:0006508">
    <property type="term" value="P:proteolysis"/>
    <property type="evidence" value="ECO:0007669"/>
    <property type="project" value="UniProtKB-KW"/>
</dbReference>
<evidence type="ECO:0000256" key="3">
    <source>
        <dbReference type="ARBA" id="ARBA00022670"/>
    </source>
</evidence>
<dbReference type="GO" id="GO:0070012">
    <property type="term" value="F:oligopeptidase activity"/>
    <property type="evidence" value="ECO:0007669"/>
    <property type="project" value="TreeGrafter"/>
</dbReference>
<proteinExistence type="predicted"/>
<dbReference type="RefSeq" id="WP_132490994.1">
    <property type="nucleotide sequence ID" value="NZ_SMKW01000049.1"/>
</dbReference>
<comment type="catalytic activity">
    <reaction evidence="1">
        <text>Hydrolysis of Pro-|-Xaa &gt;&gt; Ala-|-Xaa in oligopeptides.</text>
        <dbReference type="EC" id="3.4.21.26"/>
    </reaction>
</comment>
<feature type="domain" description="Peptidase S9 prolyl oligopeptidase catalytic" evidence="6">
    <location>
        <begin position="477"/>
        <end position="684"/>
    </location>
</feature>
<keyword evidence="9" id="KW-1185">Reference proteome</keyword>
<evidence type="ECO:0000256" key="5">
    <source>
        <dbReference type="ARBA" id="ARBA00022825"/>
    </source>
</evidence>
<sequence length="697" mass="74797">MAGERLDYPAARTVNVQDTVMDISFPDPYRWLEEDSDEAEAWQRAQNSLTDAFLGGWPHLATLRASVDQCVADGTGSPNWMVDPAPRFAGGRWFRLDRTPEPNFPERAVLVVSDAPDGPGRVLYDPNDDGTRQISWLAPSPDGRIAALGVCEDGSELGEIWLLDAETGDRLPDRIPQRTMGPLVTPQWLPDSSGFFYTAGDMSSESFAFRVYFHTVGGPPATEPEPVDVVHGATVQVSTDGKRAVVSGVWPLPQYVCDLPRRAWRPFVQGLDSSVAGSIDGDRYVAVTDHGAPRGRIVAIPFDEPAPSDPATWRELVPESGRVLSHVRLIGDRLVVTGSVDTEARAWVFDRNGRELEEVPLPGRGALPLDVLPNAALTPAGHPDEFVFSFSTPISSPGLYRYRLGSGQVDTLRAPRVHLPGATSSLRWAQSADGTRVPYHLVLPDGADGTRPLPALITAYGGGRVAWPAQFPGPVAAFVAAGGALVISHQRGGGDLGSGWADAGRVRNKQNSFDDLYAIAEHLVLTGVTTSERLAVTGWSNGGIMAGIAFAQRPDLWAAVVSQCPILDIIGCHRHPYGRFAINAEYGDLGDPDDIARLAGMSPYQLIEDDVAYPSLYVHAGGADVACPPGPTRKFIARAQAAAGTTAPVLLRVWDGVGHGTATSRSEGVTQATHWLAFLMQRLNMVPREDGGVRATG</sequence>
<dbReference type="EMBL" id="SMKW01000049">
    <property type="protein sequence ID" value="TDD42318.1"/>
    <property type="molecule type" value="Genomic_DNA"/>
</dbReference>
<dbReference type="OrthoDB" id="9801421at2"/>
<dbReference type="GO" id="GO:0005829">
    <property type="term" value="C:cytosol"/>
    <property type="evidence" value="ECO:0007669"/>
    <property type="project" value="TreeGrafter"/>
</dbReference>
<keyword evidence="4" id="KW-0378">Hydrolase</keyword>
<evidence type="ECO:0000259" key="6">
    <source>
        <dbReference type="Pfam" id="PF00326"/>
    </source>
</evidence>
<organism evidence="8 9">
    <name type="scientific">Saccharopolyspora elongata</name>
    <dbReference type="NCBI Taxonomy" id="2530387"/>
    <lineage>
        <taxon>Bacteria</taxon>
        <taxon>Bacillati</taxon>
        <taxon>Actinomycetota</taxon>
        <taxon>Actinomycetes</taxon>
        <taxon>Pseudonocardiales</taxon>
        <taxon>Pseudonocardiaceae</taxon>
        <taxon>Saccharopolyspora</taxon>
    </lineage>
</organism>
<dbReference type="SUPFAM" id="SSF53474">
    <property type="entry name" value="alpha/beta-Hydrolases"/>
    <property type="match status" value="1"/>
</dbReference>
<name>A0A4R4YCC6_9PSEU</name>
<evidence type="ECO:0000259" key="7">
    <source>
        <dbReference type="Pfam" id="PF02897"/>
    </source>
</evidence>
<dbReference type="PRINTS" id="PR00862">
    <property type="entry name" value="PROLIGOPTASE"/>
</dbReference>
<protein>
    <recommendedName>
        <fullName evidence="2">prolyl oligopeptidase</fullName>
        <ecNumber evidence="2">3.4.21.26</ecNumber>
    </recommendedName>
</protein>
<dbReference type="InterPro" id="IPR023302">
    <property type="entry name" value="Pept_S9A_N"/>
</dbReference>
<evidence type="ECO:0000256" key="4">
    <source>
        <dbReference type="ARBA" id="ARBA00022801"/>
    </source>
</evidence>
<evidence type="ECO:0000313" key="9">
    <source>
        <dbReference type="Proteomes" id="UP000294947"/>
    </source>
</evidence>
<dbReference type="EC" id="3.4.21.26" evidence="2"/>
<dbReference type="PANTHER" id="PTHR42881:SF2">
    <property type="entry name" value="PROLYL ENDOPEPTIDASE"/>
    <property type="match status" value="1"/>
</dbReference>
<dbReference type="InterPro" id="IPR029058">
    <property type="entry name" value="AB_hydrolase_fold"/>
</dbReference>
<dbReference type="AlphaFoldDB" id="A0A4R4YCC6"/>